<reference evidence="13" key="1">
    <citation type="submission" date="2025-08" db="UniProtKB">
        <authorList>
            <consortium name="RefSeq"/>
        </authorList>
    </citation>
    <scope>IDENTIFICATION</scope>
    <source>
        <strain evidence="13">15112-1751.03</strain>
        <tissue evidence="13">Whole Adult</tissue>
    </source>
</reference>
<keyword evidence="5 11" id="KW-0552">Olfaction</keyword>
<keyword evidence="12" id="KW-1185">Reference proteome</keyword>
<dbReference type="InterPro" id="IPR004117">
    <property type="entry name" value="7tm6_olfct_rcpt"/>
</dbReference>
<keyword evidence="3 11" id="KW-0716">Sensory transduction</keyword>
<evidence type="ECO:0000256" key="1">
    <source>
        <dbReference type="ARBA" id="ARBA00004651"/>
    </source>
</evidence>
<gene>
    <name evidence="13" type="primary">LOC117571061</name>
</gene>
<sequence length="396" mass="46333">MQLKDFMYYPNLGCRLAMIRCYEWRGSKLPAVEQTLIQQLWFLLGAINLFYQNLGLVIDLSLSETQKELSAFIAQISETCSVMGLTLVGASNMWMLLYYRREIEAVLGELQELYPPRRQRIYRIKHYYEQSTRLMKHSTTFFLFAYAYYNSLPIVELCYELLAASQQVKYKAQSDTWYPWHLFLAERSALSFAASYLCQAISSLSGVAVIMSGQYLMCFFTTQMRMHFDALANGLSTLDARHSEANEQLKEMIVYHCRLLHIEQQINRIFNFMFLSNFSTSTIAICLMAFAMVMINLAAAFKYSVGLMSFLVFCVFICYNGTQFTLASDKLLPAAFYNNWYDGDRNYRRMLLFFIMRSCESRVLRTYKFTPVSMATYMAMLKFSYQLFTFFRAMIK</sequence>
<evidence type="ECO:0000256" key="5">
    <source>
        <dbReference type="ARBA" id="ARBA00022725"/>
    </source>
</evidence>
<evidence type="ECO:0000256" key="4">
    <source>
        <dbReference type="ARBA" id="ARBA00022692"/>
    </source>
</evidence>
<evidence type="ECO:0000313" key="12">
    <source>
        <dbReference type="Proteomes" id="UP000515160"/>
    </source>
</evidence>
<keyword evidence="8 11" id="KW-0675">Receptor</keyword>
<proteinExistence type="inferred from homology"/>
<dbReference type="PANTHER" id="PTHR21137:SF44">
    <property type="entry name" value="ODORANT RECEPTOR 13A-RELATED"/>
    <property type="match status" value="1"/>
</dbReference>
<keyword evidence="6 11" id="KW-1133">Transmembrane helix</keyword>
<keyword evidence="7 11" id="KW-0472">Membrane</keyword>
<evidence type="ECO:0000256" key="7">
    <source>
        <dbReference type="ARBA" id="ARBA00023136"/>
    </source>
</evidence>
<dbReference type="GO" id="GO:0005549">
    <property type="term" value="F:odorant binding"/>
    <property type="evidence" value="ECO:0007669"/>
    <property type="project" value="InterPro"/>
</dbReference>
<dbReference type="OrthoDB" id="6617147at2759"/>
<evidence type="ECO:0000256" key="11">
    <source>
        <dbReference type="RuleBase" id="RU351113"/>
    </source>
</evidence>
<evidence type="ECO:0000256" key="2">
    <source>
        <dbReference type="ARBA" id="ARBA00022475"/>
    </source>
</evidence>
<dbReference type="AlphaFoldDB" id="A0A6P8WYS0"/>
<dbReference type="Proteomes" id="UP000515160">
    <property type="component" value="Chromosome 3"/>
</dbReference>
<comment type="subcellular location">
    <subcellularLocation>
        <location evidence="1 11">Cell membrane</location>
        <topology evidence="1 11">Multi-pass membrane protein</topology>
    </subcellularLocation>
</comment>
<protein>
    <recommendedName>
        <fullName evidence="11">Odorant receptor</fullName>
    </recommendedName>
</protein>
<feature type="transmembrane region" description="Helical" evidence="11">
    <location>
        <begin position="303"/>
        <end position="322"/>
    </location>
</feature>
<dbReference type="GeneID" id="117571061"/>
<comment type="similarity">
    <text evidence="11">Belongs to the insect chemoreceptor superfamily. Heteromeric odorant receptor channel (TC 1.A.69) family.</text>
</comment>
<dbReference type="GO" id="GO:0005886">
    <property type="term" value="C:plasma membrane"/>
    <property type="evidence" value="ECO:0007669"/>
    <property type="project" value="UniProtKB-SubCell"/>
</dbReference>
<feature type="transmembrane region" description="Helical" evidence="11">
    <location>
        <begin position="269"/>
        <end position="291"/>
    </location>
</feature>
<dbReference type="GO" id="GO:0007165">
    <property type="term" value="P:signal transduction"/>
    <property type="evidence" value="ECO:0007669"/>
    <property type="project" value="UniProtKB-KW"/>
</dbReference>
<organism evidence="12 13">
    <name type="scientific">Drosophila albomicans</name>
    <name type="common">Fruit fly</name>
    <dbReference type="NCBI Taxonomy" id="7291"/>
    <lineage>
        <taxon>Eukaryota</taxon>
        <taxon>Metazoa</taxon>
        <taxon>Ecdysozoa</taxon>
        <taxon>Arthropoda</taxon>
        <taxon>Hexapoda</taxon>
        <taxon>Insecta</taxon>
        <taxon>Pterygota</taxon>
        <taxon>Neoptera</taxon>
        <taxon>Endopterygota</taxon>
        <taxon>Diptera</taxon>
        <taxon>Brachycera</taxon>
        <taxon>Muscomorpha</taxon>
        <taxon>Ephydroidea</taxon>
        <taxon>Drosophilidae</taxon>
        <taxon>Drosophila</taxon>
    </lineage>
</organism>
<comment type="caution">
    <text evidence="11">Lacks conserved residue(s) required for the propagation of feature annotation.</text>
</comment>
<dbReference type="GO" id="GO:0004984">
    <property type="term" value="F:olfactory receptor activity"/>
    <property type="evidence" value="ECO:0007669"/>
    <property type="project" value="InterPro"/>
</dbReference>
<dbReference type="PANTHER" id="PTHR21137">
    <property type="entry name" value="ODORANT RECEPTOR"/>
    <property type="match status" value="1"/>
</dbReference>
<dbReference type="RefSeq" id="XP_034108921.1">
    <property type="nucleotide sequence ID" value="XM_034253030.2"/>
</dbReference>
<accession>A0A6P8WYS0</accession>
<evidence type="ECO:0000256" key="3">
    <source>
        <dbReference type="ARBA" id="ARBA00022606"/>
    </source>
</evidence>
<keyword evidence="4 11" id="KW-0812">Transmembrane</keyword>
<evidence type="ECO:0000313" key="13">
    <source>
        <dbReference type="RefSeq" id="XP_034108921.1"/>
    </source>
</evidence>
<dbReference type="Pfam" id="PF02949">
    <property type="entry name" value="7tm_6"/>
    <property type="match status" value="1"/>
</dbReference>
<keyword evidence="9 11" id="KW-0807">Transducer</keyword>
<evidence type="ECO:0000256" key="6">
    <source>
        <dbReference type="ARBA" id="ARBA00022989"/>
    </source>
</evidence>
<name>A0A6P8WYS0_DROAB</name>
<evidence type="ECO:0000256" key="10">
    <source>
        <dbReference type="ARBA" id="ARBA00038679"/>
    </source>
</evidence>
<feature type="transmembrane region" description="Helical" evidence="11">
    <location>
        <begin position="374"/>
        <end position="395"/>
    </location>
</feature>
<evidence type="ECO:0000256" key="8">
    <source>
        <dbReference type="ARBA" id="ARBA00023170"/>
    </source>
</evidence>
<keyword evidence="2" id="KW-1003">Cell membrane</keyword>
<comment type="subunit">
    <text evidence="10">Interacts with Orco. Complexes exist early in the endomembrane system in olfactory sensory neurons (OSNs), coupling these complexes to the conserved ciliary trafficking pathway.</text>
</comment>
<evidence type="ECO:0000256" key="9">
    <source>
        <dbReference type="ARBA" id="ARBA00023224"/>
    </source>
</evidence>